<gene>
    <name evidence="5" type="ORF">SAMN05421504_110220</name>
</gene>
<dbReference type="SUPFAM" id="SSF51658">
    <property type="entry name" value="Xylose isomerase-like"/>
    <property type="match status" value="1"/>
</dbReference>
<evidence type="ECO:0000313" key="6">
    <source>
        <dbReference type="Proteomes" id="UP000199515"/>
    </source>
</evidence>
<dbReference type="InterPro" id="IPR026040">
    <property type="entry name" value="HyI-like"/>
</dbReference>
<reference evidence="5 6" key="1">
    <citation type="submission" date="2016-10" db="EMBL/GenBank/DDBJ databases">
        <authorList>
            <person name="de Groot N.N."/>
        </authorList>
    </citation>
    <scope>NUCLEOTIDE SEQUENCE [LARGE SCALE GENOMIC DNA]</scope>
    <source>
        <strain evidence="5 6">CPCC 202699</strain>
    </source>
</reference>
<dbReference type="InterPro" id="IPR036237">
    <property type="entry name" value="Xyl_isomerase-like_sf"/>
</dbReference>
<feature type="active site" description="Proton donor/acceptor" evidence="3">
    <location>
        <position position="148"/>
    </location>
</feature>
<evidence type="ECO:0000256" key="1">
    <source>
        <dbReference type="ARBA" id="ARBA00023235"/>
    </source>
</evidence>
<dbReference type="GO" id="GO:0008903">
    <property type="term" value="F:hydroxypyruvate isomerase activity"/>
    <property type="evidence" value="ECO:0007669"/>
    <property type="project" value="TreeGrafter"/>
</dbReference>
<dbReference type="InterPro" id="IPR050417">
    <property type="entry name" value="Sugar_Epim/Isomerase"/>
</dbReference>
<dbReference type="Gene3D" id="3.20.20.150">
    <property type="entry name" value="Divalent-metal-dependent TIM barrel enzymes"/>
    <property type="match status" value="1"/>
</dbReference>
<proteinExistence type="inferred from homology"/>
<dbReference type="GO" id="GO:0046487">
    <property type="term" value="P:glyoxylate metabolic process"/>
    <property type="evidence" value="ECO:0007669"/>
    <property type="project" value="TreeGrafter"/>
</dbReference>
<dbReference type="OrthoDB" id="9786584at2"/>
<dbReference type="Pfam" id="PF01261">
    <property type="entry name" value="AP_endonuc_2"/>
    <property type="match status" value="1"/>
</dbReference>
<dbReference type="RefSeq" id="WP_091297346.1">
    <property type="nucleotide sequence ID" value="NZ_FNON01000010.1"/>
</dbReference>
<dbReference type="InterPro" id="IPR013022">
    <property type="entry name" value="Xyl_isomerase-like_TIM-brl"/>
</dbReference>
<dbReference type="Proteomes" id="UP000199515">
    <property type="component" value="Unassembled WGS sequence"/>
</dbReference>
<evidence type="ECO:0000256" key="3">
    <source>
        <dbReference type="PIRSR" id="PIRSR006241-50"/>
    </source>
</evidence>
<protein>
    <submittedName>
        <fullName evidence="5">Hydroxypyruvate isomerase</fullName>
    </submittedName>
</protein>
<dbReference type="STRING" id="589385.SAMN05421504_110220"/>
<dbReference type="PANTHER" id="PTHR43489">
    <property type="entry name" value="ISOMERASE"/>
    <property type="match status" value="1"/>
</dbReference>
<feature type="domain" description="Xylose isomerase-like TIM barrel" evidence="4">
    <location>
        <begin position="21"/>
        <end position="254"/>
    </location>
</feature>
<keyword evidence="5" id="KW-0670">Pyruvate</keyword>
<keyword evidence="6" id="KW-1185">Reference proteome</keyword>
<feature type="active site" description="Proton donor/acceptor" evidence="3">
    <location>
        <position position="241"/>
    </location>
</feature>
<name>A0A1H3R1D0_9PSEU</name>
<keyword evidence="1 2" id="KW-0413">Isomerase</keyword>
<evidence type="ECO:0000256" key="2">
    <source>
        <dbReference type="PIRNR" id="PIRNR006241"/>
    </source>
</evidence>
<dbReference type="PANTHER" id="PTHR43489:SF6">
    <property type="entry name" value="HYDROXYPYRUVATE ISOMERASE-RELATED"/>
    <property type="match status" value="1"/>
</dbReference>
<comment type="similarity">
    <text evidence="2">Belongs to the hyi family.</text>
</comment>
<accession>A0A1H3R1D0</accession>
<dbReference type="PIRSF" id="PIRSF006241">
    <property type="entry name" value="HyI"/>
    <property type="match status" value="1"/>
</dbReference>
<organism evidence="5 6">
    <name type="scientific">Amycolatopsis xylanica</name>
    <dbReference type="NCBI Taxonomy" id="589385"/>
    <lineage>
        <taxon>Bacteria</taxon>
        <taxon>Bacillati</taxon>
        <taxon>Actinomycetota</taxon>
        <taxon>Actinomycetes</taxon>
        <taxon>Pseudonocardiales</taxon>
        <taxon>Pseudonocardiaceae</taxon>
        <taxon>Amycolatopsis</taxon>
    </lineage>
</organism>
<dbReference type="EMBL" id="FNON01000010">
    <property type="protein sequence ID" value="SDZ19624.1"/>
    <property type="molecule type" value="Genomic_DNA"/>
</dbReference>
<evidence type="ECO:0000313" key="5">
    <source>
        <dbReference type="EMBL" id="SDZ19624.1"/>
    </source>
</evidence>
<sequence length="258" mass="27769">MDYDVNLSILFTELPLLDRPAAARAAGFDAAEFWWPFDVAVPPDAEVDRFVRAVEDAGLRLALLNFYGGDLAAGERGLVSTPGRETELADNVDVAIGIAERLGCRTFNPLYGLRIDGLDPARQDEHALSTLDAMASKVARIGGRLALEPLSAVERYPLLTSADALRVLDKLGRDDVLLLADLYHLAVNGDDLDEVVKLDRIGHVQIADAPGRHQPGTGSLDIAGHLRKLSEAGYDGYVGVEYHPIGHSADSFGWMGAA</sequence>
<dbReference type="AlphaFoldDB" id="A0A1H3R1D0"/>
<evidence type="ECO:0000259" key="4">
    <source>
        <dbReference type="Pfam" id="PF01261"/>
    </source>
</evidence>